<keyword evidence="7" id="KW-1185">Reference proteome</keyword>
<dbReference type="Pfam" id="PF00440">
    <property type="entry name" value="TetR_N"/>
    <property type="match status" value="1"/>
</dbReference>
<protein>
    <submittedName>
        <fullName evidence="6">TetR/AcrR family transcriptional regulator</fullName>
    </submittedName>
</protein>
<dbReference type="SUPFAM" id="SSF46689">
    <property type="entry name" value="Homeodomain-like"/>
    <property type="match status" value="1"/>
</dbReference>
<dbReference type="Gene3D" id="1.10.357.10">
    <property type="entry name" value="Tetracycline Repressor, domain 2"/>
    <property type="match status" value="1"/>
</dbReference>
<dbReference type="Proteomes" id="UP000290624">
    <property type="component" value="Unassembled WGS sequence"/>
</dbReference>
<accession>A0A4Q2EHH9</accession>
<dbReference type="PRINTS" id="PR00455">
    <property type="entry name" value="HTHTETR"/>
</dbReference>
<dbReference type="AlphaFoldDB" id="A0A4Q2EHH9"/>
<dbReference type="RefSeq" id="WP_048768674.1">
    <property type="nucleotide sequence ID" value="NZ_PPCV01000002.1"/>
</dbReference>
<evidence type="ECO:0000256" key="3">
    <source>
        <dbReference type="ARBA" id="ARBA00023163"/>
    </source>
</evidence>
<dbReference type="GO" id="GO:0000976">
    <property type="term" value="F:transcription cis-regulatory region binding"/>
    <property type="evidence" value="ECO:0007669"/>
    <property type="project" value="TreeGrafter"/>
</dbReference>
<dbReference type="Gene3D" id="1.10.10.60">
    <property type="entry name" value="Homeodomain-like"/>
    <property type="match status" value="1"/>
</dbReference>
<dbReference type="PANTHER" id="PTHR30055">
    <property type="entry name" value="HTH-TYPE TRANSCRIPTIONAL REGULATOR RUTR"/>
    <property type="match status" value="1"/>
</dbReference>
<reference evidence="6 7" key="1">
    <citation type="submission" date="2018-01" db="EMBL/GenBank/DDBJ databases">
        <title>Lactibacter flavus gen. nov., sp. nov., a novel bacterium of the family Propionibacteriaceae isolated from raw milk and dairy products.</title>
        <authorList>
            <person name="Wenning M."/>
            <person name="Breitenwieser F."/>
            <person name="Huptas C."/>
            <person name="von Neubeck M."/>
            <person name="Busse H.-J."/>
            <person name="Scherer S."/>
        </authorList>
    </citation>
    <scope>NUCLEOTIDE SEQUENCE [LARGE SCALE GENOMIC DNA]</scope>
    <source>
        <strain evidence="6 7">VG341</strain>
    </source>
</reference>
<comment type="caution">
    <text evidence="6">The sequence shown here is derived from an EMBL/GenBank/DDBJ whole genome shotgun (WGS) entry which is preliminary data.</text>
</comment>
<evidence type="ECO:0000259" key="5">
    <source>
        <dbReference type="PROSITE" id="PS50977"/>
    </source>
</evidence>
<feature type="domain" description="HTH tetR-type" evidence="5">
    <location>
        <begin position="11"/>
        <end position="71"/>
    </location>
</feature>
<name>A0A4Q2EHH9_9ACTN</name>
<dbReference type="InterPro" id="IPR009057">
    <property type="entry name" value="Homeodomain-like_sf"/>
</dbReference>
<dbReference type="PANTHER" id="PTHR30055:SF234">
    <property type="entry name" value="HTH-TYPE TRANSCRIPTIONAL REGULATOR BETI"/>
    <property type="match status" value="1"/>
</dbReference>
<dbReference type="PROSITE" id="PS50977">
    <property type="entry name" value="HTH_TETR_2"/>
    <property type="match status" value="1"/>
</dbReference>
<dbReference type="InterPro" id="IPR001647">
    <property type="entry name" value="HTH_TetR"/>
</dbReference>
<gene>
    <name evidence="6" type="ORF">C1706_03930</name>
</gene>
<dbReference type="InterPro" id="IPR050109">
    <property type="entry name" value="HTH-type_TetR-like_transc_reg"/>
</dbReference>
<evidence type="ECO:0000313" key="6">
    <source>
        <dbReference type="EMBL" id="RXW33020.1"/>
    </source>
</evidence>
<keyword evidence="3" id="KW-0804">Transcription</keyword>
<organism evidence="6 7">
    <name type="scientific">Propioniciclava flava</name>
    <dbReference type="NCBI Taxonomy" id="2072026"/>
    <lineage>
        <taxon>Bacteria</taxon>
        <taxon>Bacillati</taxon>
        <taxon>Actinomycetota</taxon>
        <taxon>Actinomycetes</taxon>
        <taxon>Propionibacteriales</taxon>
        <taxon>Propionibacteriaceae</taxon>
        <taxon>Propioniciclava</taxon>
    </lineage>
</organism>
<evidence type="ECO:0000256" key="2">
    <source>
        <dbReference type="ARBA" id="ARBA00023125"/>
    </source>
</evidence>
<evidence type="ECO:0000256" key="4">
    <source>
        <dbReference type="PROSITE-ProRule" id="PRU00335"/>
    </source>
</evidence>
<evidence type="ECO:0000313" key="7">
    <source>
        <dbReference type="Proteomes" id="UP000290624"/>
    </source>
</evidence>
<feature type="DNA-binding region" description="H-T-H motif" evidence="4">
    <location>
        <begin position="34"/>
        <end position="53"/>
    </location>
</feature>
<dbReference type="GO" id="GO:0003700">
    <property type="term" value="F:DNA-binding transcription factor activity"/>
    <property type="evidence" value="ECO:0007669"/>
    <property type="project" value="TreeGrafter"/>
</dbReference>
<evidence type="ECO:0000256" key="1">
    <source>
        <dbReference type="ARBA" id="ARBA00023015"/>
    </source>
</evidence>
<proteinExistence type="predicted"/>
<sequence>MAQGLRERKRHAAMRHIQRTALDLFDERGFQQVSVEQIAETAEVSPSSVYRYFGTKEGIVLADDFDTLSEAELTTIIDPDDLVGTVRTVVARFEPSPDQQDPEGNLALRRIRYFFDEPSVRKASYEILANAVERIAPILTASGRFTASEARVMSSALVFGYFSAVEQWYRNPAGRSIADVLAEALGTLRRL</sequence>
<dbReference type="OrthoDB" id="3235020at2"/>
<keyword evidence="2 4" id="KW-0238">DNA-binding</keyword>
<dbReference type="EMBL" id="PPCV01000002">
    <property type="protein sequence ID" value="RXW33020.1"/>
    <property type="molecule type" value="Genomic_DNA"/>
</dbReference>
<keyword evidence="1" id="KW-0805">Transcription regulation</keyword>